<evidence type="ECO:0000256" key="1">
    <source>
        <dbReference type="ARBA" id="ARBA00007734"/>
    </source>
</evidence>
<dbReference type="Gene3D" id="1.10.530.10">
    <property type="match status" value="1"/>
</dbReference>
<dbReference type="OrthoDB" id="9815002at2"/>
<evidence type="ECO:0000313" key="3">
    <source>
        <dbReference type="EMBL" id="OXM17030.1"/>
    </source>
</evidence>
<proteinExistence type="inferred from homology"/>
<keyword evidence="4" id="KW-1185">Reference proteome</keyword>
<dbReference type="SUPFAM" id="SSF53955">
    <property type="entry name" value="Lysozyme-like"/>
    <property type="match status" value="1"/>
</dbReference>
<dbReference type="EMBL" id="NMUQ01000001">
    <property type="protein sequence ID" value="OXM17030.1"/>
    <property type="molecule type" value="Genomic_DNA"/>
</dbReference>
<dbReference type="InterPro" id="IPR008258">
    <property type="entry name" value="Transglycosylase_SLT_dom_1"/>
</dbReference>
<dbReference type="PANTHER" id="PTHR37423">
    <property type="entry name" value="SOLUBLE LYTIC MUREIN TRANSGLYCOSYLASE-RELATED"/>
    <property type="match status" value="1"/>
</dbReference>
<dbReference type="PROSITE" id="PS00922">
    <property type="entry name" value="TRANSGLYCOSYLASE"/>
    <property type="match status" value="1"/>
</dbReference>
<dbReference type="InterPro" id="IPR023346">
    <property type="entry name" value="Lysozyme-like_dom_sf"/>
</dbReference>
<evidence type="ECO:0000259" key="2">
    <source>
        <dbReference type="Pfam" id="PF01464"/>
    </source>
</evidence>
<protein>
    <submittedName>
        <fullName evidence="3">Lytic transglycosylase</fullName>
    </submittedName>
</protein>
<evidence type="ECO:0000313" key="4">
    <source>
        <dbReference type="Proteomes" id="UP000215145"/>
    </source>
</evidence>
<dbReference type="Pfam" id="PF01464">
    <property type="entry name" value="SLT"/>
    <property type="match status" value="1"/>
</dbReference>
<dbReference type="CDD" id="cd16896">
    <property type="entry name" value="LT_Slt70-like"/>
    <property type="match status" value="1"/>
</dbReference>
<gene>
    <name evidence="3" type="ORF">CGZ75_10485</name>
</gene>
<dbReference type="RefSeq" id="WP_089524107.1">
    <property type="nucleotide sequence ID" value="NZ_NMUQ01000001.1"/>
</dbReference>
<comment type="caution">
    <text evidence="3">The sequence shown here is derived from an EMBL/GenBank/DDBJ whole genome shotgun (WGS) entry which is preliminary data.</text>
</comment>
<organism evidence="3 4">
    <name type="scientific">Paenibacillus herberti</name>
    <dbReference type="NCBI Taxonomy" id="1619309"/>
    <lineage>
        <taxon>Bacteria</taxon>
        <taxon>Bacillati</taxon>
        <taxon>Bacillota</taxon>
        <taxon>Bacilli</taxon>
        <taxon>Bacillales</taxon>
        <taxon>Paenibacillaceae</taxon>
        <taxon>Paenibacillus</taxon>
    </lineage>
</organism>
<comment type="similarity">
    <text evidence="1">Belongs to the transglycosylase Slt family.</text>
</comment>
<dbReference type="GO" id="GO:0008933">
    <property type="term" value="F:peptidoglycan lytic transglycosylase activity"/>
    <property type="evidence" value="ECO:0007669"/>
    <property type="project" value="InterPro"/>
</dbReference>
<name>A0A229P4J5_9BACL</name>
<dbReference type="PANTHER" id="PTHR37423:SF2">
    <property type="entry name" value="MEMBRANE-BOUND LYTIC MUREIN TRANSGLYCOSYLASE C"/>
    <property type="match status" value="1"/>
</dbReference>
<sequence>MSWGWLARKRVLLIVLAGFIALLFLKSDWLGRMMYPISYMDSIEAESVQQKVDPYLIAAIIRVESNFKPDKVSRRGAGGVMQLMPDTAGWIIEMAKFNKMTRDSVMASPEESIKAGSWYVHSLDSQFKGNSVAVVAAYNAGPGKVGQWIKSGVWDGTIEKLNQVPYGETRHYVQRVNYYYKKYKSLYPEWSSYV</sequence>
<dbReference type="GO" id="GO:0016020">
    <property type="term" value="C:membrane"/>
    <property type="evidence" value="ECO:0007669"/>
    <property type="project" value="InterPro"/>
</dbReference>
<feature type="domain" description="Transglycosylase SLT" evidence="2">
    <location>
        <begin position="43"/>
        <end position="151"/>
    </location>
</feature>
<accession>A0A229P4J5</accession>
<dbReference type="GO" id="GO:0000270">
    <property type="term" value="P:peptidoglycan metabolic process"/>
    <property type="evidence" value="ECO:0007669"/>
    <property type="project" value="InterPro"/>
</dbReference>
<dbReference type="Proteomes" id="UP000215145">
    <property type="component" value="Unassembled WGS sequence"/>
</dbReference>
<dbReference type="InterPro" id="IPR000189">
    <property type="entry name" value="Transglyc_AS"/>
</dbReference>
<dbReference type="AlphaFoldDB" id="A0A229P4J5"/>
<reference evidence="3 4" key="1">
    <citation type="submission" date="2017-07" db="EMBL/GenBank/DDBJ databases">
        <title>Paenibacillus herberti R33 genome sequencing and assembly.</title>
        <authorList>
            <person name="Su W."/>
        </authorList>
    </citation>
    <scope>NUCLEOTIDE SEQUENCE [LARGE SCALE GENOMIC DNA]</scope>
    <source>
        <strain evidence="3 4">R33</strain>
    </source>
</reference>